<sequence>MFYTNDMVFVSCRATKNDKFAIYTFVDLASWERYQFLGNQNLTKDIPDRSKVVASFTLSKKDTGFSVFVHAITEVSE</sequence>
<comment type="caution">
    <text evidence="1">The sequence shown here is derived from an EMBL/GenBank/DDBJ whole genome shotgun (WGS) entry which is preliminary data.</text>
</comment>
<reference evidence="1 2" key="1">
    <citation type="submission" date="2016-11" db="EMBL/GenBank/DDBJ databases">
        <title>Paenibacillus species isolates.</title>
        <authorList>
            <person name="Beno S.M."/>
        </authorList>
    </citation>
    <scope>NUCLEOTIDE SEQUENCE [LARGE SCALE GENOMIC DNA]</scope>
    <source>
        <strain evidence="1 2">FSL H7-0433</strain>
    </source>
</reference>
<proteinExistence type="predicted"/>
<evidence type="ECO:0000313" key="2">
    <source>
        <dbReference type="Proteomes" id="UP000187158"/>
    </source>
</evidence>
<dbReference type="RefSeq" id="WP_076217729.1">
    <property type="nucleotide sequence ID" value="NZ_MPTJ01000013.1"/>
</dbReference>
<accession>A0ABX3GXI9</accession>
<dbReference type="Proteomes" id="UP000187158">
    <property type="component" value="Unassembled WGS sequence"/>
</dbReference>
<keyword evidence="2" id="KW-1185">Reference proteome</keyword>
<gene>
    <name evidence="1" type="ORF">BSO21_01720</name>
</gene>
<protein>
    <submittedName>
        <fullName evidence="1">Uncharacterized protein</fullName>
    </submittedName>
</protein>
<organism evidence="1 2">
    <name type="scientific">Paenibacillus odorifer</name>
    <dbReference type="NCBI Taxonomy" id="189426"/>
    <lineage>
        <taxon>Bacteria</taxon>
        <taxon>Bacillati</taxon>
        <taxon>Bacillota</taxon>
        <taxon>Bacilli</taxon>
        <taxon>Bacillales</taxon>
        <taxon>Paenibacillaceae</taxon>
        <taxon>Paenibacillus</taxon>
    </lineage>
</organism>
<name>A0ABX3GXI9_9BACL</name>
<dbReference type="EMBL" id="MPVP01000005">
    <property type="protein sequence ID" value="OMD39927.1"/>
    <property type="molecule type" value="Genomic_DNA"/>
</dbReference>
<evidence type="ECO:0000313" key="1">
    <source>
        <dbReference type="EMBL" id="OMD39927.1"/>
    </source>
</evidence>